<evidence type="ECO:0000256" key="3">
    <source>
        <dbReference type="ARBA" id="ARBA00023136"/>
    </source>
</evidence>
<dbReference type="GO" id="GO:0005524">
    <property type="term" value="F:ATP binding"/>
    <property type="evidence" value="ECO:0007669"/>
    <property type="project" value="InterPro"/>
</dbReference>
<evidence type="ECO:0000313" key="6">
    <source>
        <dbReference type="Proteomes" id="UP000663881"/>
    </source>
</evidence>
<proteinExistence type="predicted"/>
<organism evidence="5 6">
    <name type="scientific">Adineta steineri</name>
    <dbReference type="NCBI Taxonomy" id="433720"/>
    <lineage>
        <taxon>Eukaryota</taxon>
        <taxon>Metazoa</taxon>
        <taxon>Spiralia</taxon>
        <taxon>Gnathifera</taxon>
        <taxon>Rotifera</taxon>
        <taxon>Eurotatoria</taxon>
        <taxon>Bdelloidea</taxon>
        <taxon>Adinetida</taxon>
        <taxon>Adinetidae</taxon>
        <taxon>Adineta</taxon>
    </lineage>
</organism>
<dbReference type="Proteomes" id="UP000663881">
    <property type="component" value="Unassembled WGS sequence"/>
</dbReference>
<feature type="transmembrane region" description="Helical" evidence="4">
    <location>
        <begin position="82"/>
        <end position="101"/>
    </location>
</feature>
<feature type="transmembrane region" description="Helical" evidence="4">
    <location>
        <begin position="121"/>
        <end position="140"/>
    </location>
</feature>
<dbReference type="EMBL" id="CAJOAY010015503">
    <property type="protein sequence ID" value="CAF4290398.1"/>
    <property type="molecule type" value="Genomic_DNA"/>
</dbReference>
<comment type="caution">
    <text evidence="5">The sequence shown here is derived from an EMBL/GenBank/DDBJ whole genome shotgun (WGS) entry which is preliminary data.</text>
</comment>
<dbReference type="AlphaFoldDB" id="A0A820H7N9"/>
<gene>
    <name evidence="5" type="ORF">OKA104_LOCUS45659</name>
</gene>
<dbReference type="SUPFAM" id="SSF90123">
    <property type="entry name" value="ABC transporter transmembrane region"/>
    <property type="match status" value="1"/>
</dbReference>
<dbReference type="InterPro" id="IPR036640">
    <property type="entry name" value="ABC1_TM_sf"/>
</dbReference>
<keyword evidence="2 4" id="KW-1133">Transmembrane helix</keyword>
<evidence type="ECO:0000256" key="4">
    <source>
        <dbReference type="SAM" id="Phobius"/>
    </source>
</evidence>
<dbReference type="GO" id="GO:0016020">
    <property type="term" value="C:membrane"/>
    <property type="evidence" value="ECO:0007669"/>
    <property type="project" value="InterPro"/>
</dbReference>
<keyword evidence="3 4" id="KW-0472">Membrane</keyword>
<sequence>EQRQSSRLDWAESSCTRWLQIPLYSWITPILSLSNKRTLVENDLDDLAIKDQCSTLLNRVNQYDSQWPGTWHVLNHTFAKDFLMSILLVFPLIMAHLAQPLLIRQIILVIKDQSGLPWYDGYIFCIALFASCIVQAIVVFRYRLNSRLKKNCIGTNKINTA</sequence>
<accession>A0A820H7N9</accession>
<evidence type="ECO:0000256" key="2">
    <source>
        <dbReference type="ARBA" id="ARBA00022989"/>
    </source>
</evidence>
<feature type="non-terminal residue" evidence="5">
    <location>
        <position position="1"/>
    </location>
</feature>
<protein>
    <submittedName>
        <fullName evidence="5">Uncharacterized protein</fullName>
    </submittedName>
</protein>
<name>A0A820H7N9_9BILA</name>
<keyword evidence="1 4" id="KW-0812">Transmembrane</keyword>
<evidence type="ECO:0000313" key="5">
    <source>
        <dbReference type="EMBL" id="CAF4290398.1"/>
    </source>
</evidence>
<evidence type="ECO:0000256" key="1">
    <source>
        <dbReference type="ARBA" id="ARBA00022692"/>
    </source>
</evidence>
<reference evidence="5" key="1">
    <citation type="submission" date="2021-02" db="EMBL/GenBank/DDBJ databases">
        <authorList>
            <person name="Nowell W R."/>
        </authorList>
    </citation>
    <scope>NUCLEOTIDE SEQUENCE</scope>
</reference>